<dbReference type="GO" id="GO:0009279">
    <property type="term" value="C:cell outer membrane"/>
    <property type="evidence" value="ECO:0007669"/>
    <property type="project" value="UniProtKB-SubCell"/>
</dbReference>
<keyword evidence="1" id="KW-0732">Signal</keyword>
<dbReference type="PATRIC" id="fig|1641875.4.peg.366"/>
<dbReference type="GO" id="GO:0015920">
    <property type="term" value="P:lipopolysaccharide transport"/>
    <property type="evidence" value="ECO:0007669"/>
    <property type="project" value="InterPro"/>
</dbReference>
<evidence type="ECO:0000313" key="3">
    <source>
        <dbReference type="EMBL" id="KRS12129.1"/>
    </source>
</evidence>
<evidence type="ECO:0000256" key="1">
    <source>
        <dbReference type="HAMAP-Rule" id="MF_01411"/>
    </source>
</evidence>
<dbReference type="InterPro" id="IPR007543">
    <property type="entry name" value="LptD_C"/>
</dbReference>
<dbReference type="PANTHER" id="PTHR30189:SF1">
    <property type="entry name" value="LPS-ASSEMBLY PROTEIN LPTD"/>
    <property type="match status" value="1"/>
</dbReference>
<accession>A0A0T5NTE7</accession>
<dbReference type="AlphaFoldDB" id="A0A0T5NTE7"/>
<dbReference type="PANTHER" id="PTHR30189">
    <property type="entry name" value="LPS-ASSEMBLY PROTEIN"/>
    <property type="match status" value="1"/>
</dbReference>
<dbReference type="RefSeq" id="WP_057793936.1">
    <property type="nucleotide sequence ID" value="NZ_LAXJ01000012.1"/>
</dbReference>
<protein>
    <recommendedName>
        <fullName evidence="1">LPS-assembly protein LptD</fullName>
    </recommendedName>
</protein>
<name>A0A0T5NTE7_9RHOB</name>
<evidence type="ECO:0000313" key="4">
    <source>
        <dbReference type="Proteomes" id="UP000051295"/>
    </source>
</evidence>
<dbReference type="STRING" id="1641875.XM53_12855"/>
<reference evidence="3 4" key="1">
    <citation type="submission" date="2015-04" db="EMBL/GenBank/DDBJ databases">
        <title>The draft genome sequence of Roseovarius sp.R12b.</title>
        <authorList>
            <person name="Li G."/>
            <person name="Lai Q."/>
            <person name="Shao Z."/>
            <person name="Yan P."/>
        </authorList>
    </citation>
    <scope>NUCLEOTIDE SEQUENCE [LARGE SCALE GENOMIC DNA]</scope>
    <source>
        <strain evidence="3 4">R12B</strain>
    </source>
</reference>
<feature type="domain" description="LptD C-terminal" evidence="2">
    <location>
        <begin position="290"/>
        <end position="667"/>
    </location>
</feature>
<dbReference type="InterPro" id="IPR050218">
    <property type="entry name" value="LptD"/>
</dbReference>
<keyword evidence="4" id="KW-1185">Reference proteome</keyword>
<evidence type="ECO:0000259" key="2">
    <source>
        <dbReference type="Pfam" id="PF04453"/>
    </source>
</evidence>
<comment type="caution">
    <text evidence="1">Lacks conserved residue(s) required for the propagation of feature annotation.</text>
</comment>
<organism evidence="3 4">
    <name type="scientific">Roseovarius atlanticus</name>
    <dbReference type="NCBI Taxonomy" id="1641875"/>
    <lineage>
        <taxon>Bacteria</taxon>
        <taxon>Pseudomonadati</taxon>
        <taxon>Pseudomonadota</taxon>
        <taxon>Alphaproteobacteria</taxon>
        <taxon>Rhodobacterales</taxon>
        <taxon>Roseobacteraceae</taxon>
        <taxon>Roseovarius</taxon>
    </lineage>
</organism>
<proteinExistence type="inferred from homology"/>
<sequence precursor="true">MTRLSGIRARLAGLAAALICWTAAAVAQGGVDPSLPAAQDAPQPAILVADDVFLSGNEQLVATGNVEALYDGRRLKASRIVYDRTTETLRVEGPISLEEADGSMLVLADSAELDREMKNGLLKGARIVMDDQVQLAANELARVNGRYNQLYKAAVTSCRVCNSQSPPLWQLRARRVVHDQQEKQLYFDDAQFRVLGTPVFYLPRLRLPDPTLERATGFLVPSLNNSSLLGFGARVPYFIRIGDHKDLTVTPYLSTESRTLELRYRQAFRTGTIEVTGALSDDDIGGRSFKSYVFANGTFALPRDFTLRFDIEAVNDDTYLLDYGYSEKDRLDSEISVERARRDEYIRVALTGFRSLRAGESNSTLPTIVSNGEYERRFQLGYAPGGEIRLGVLSHAHYRSSNLAVDGADFDPFADGRDVARFTVSADWHRSWTLGPGVLTSAQVGLAIDSFHVQQAGVTSRSEAVEVTPSASVELRWPLLKTSSAGATHMIEPVMQLSWVGGSNPLVPNDESTRIEFDEGNLFATSRFTAPDRRERGFNSAYGISWTRYGNKGWQSTFAVGQVVREEAQIDPAGGFAFTNSSGLQDRYSDLLIAGQFKTDDGLAITARGLFDDDFVTTKAEARASWRNDRATVGGTYIWLRNDPAEARPNNISEWAFDASYRLSRHWTGSADWRYDVASDESVRAGLGVTYTNECVDISLSASRRFTSSTILVPSTDISFTVGLRGFTTKTRDKSYVRTCEQ</sequence>
<comment type="similarity">
    <text evidence="1">Belongs to the LptD family.</text>
</comment>
<dbReference type="GO" id="GO:1990351">
    <property type="term" value="C:transporter complex"/>
    <property type="evidence" value="ECO:0007669"/>
    <property type="project" value="TreeGrafter"/>
</dbReference>
<gene>
    <name evidence="1" type="primary">lptD</name>
    <name evidence="3" type="ORF">XM53_12855</name>
</gene>
<dbReference type="Pfam" id="PF04453">
    <property type="entry name" value="LptD"/>
    <property type="match status" value="1"/>
</dbReference>
<comment type="function">
    <text evidence="1">Involved in the assembly of lipopolysaccharide (LPS) at the surface of the outer membrane.</text>
</comment>
<dbReference type="OrthoDB" id="9760225at2"/>
<dbReference type="Proteomes" id="UP000051295">
    <property type="component" value="Unassembled WGS sequence"/>
</dbReference>
<dbReference type="HAMAP" id="MF_01411">
    <property type="entry name" value="LPS_assembly_LptD"/>
    <property type="match status" value="1"/>
</dbReference>
<keyword evidence="1" id="KW-0998">Cell outer membrane</keyword>
<comment type="subunit">
    <text evidence="1">Component of the lipopolysaccharide transport and assembly complex.</text>
</comment>
<comment type="subcellular location">
    <subcellularLocation>
        <location evidence="1">Cell outer membrane</location>
    </subcellularLocation>
</comment>
<dbReference type="InterPro" id="IPR020889">
    <property type="entry name" value="LipoPS_assembly_LptD"/>
</dbReference>
<feature type="signal peptide" evidence="1">
    <location>
        <begin position="1"/>
        <end position="27"/>
    </location>
</feature>
<comment type="caution">
    <text evidence="3">The sequence shown here is derived from an EMBL/GenBank/DDBJ whole genome shotgun (WGS) entry which is preliminary data.</text>
</comment>
<feature type="chain" id="PRO_5008995818" description="LPS-assembly protein LptD" evidence="1">
    <location>
        <begin position="28"/>
        <end position="742"/>
    </location>
</feature>
<dbReference type="GO" id="GO:0043165">
    <property type="term" value="P:Gram-negative-bacterium-type cell outer membrane assembly"/>
    <property type="evidence" value="ECO:0007669"/>
    <property type="project" value="UniProtKB-UniRule"/>
</dbReference>
<keyword evidence="1" id="KW-0472">Membrane</keyword>
<dbReference type="EMBL" id="LAXJ01000012">
    <property type="protein sequence ID" value="KRS12129.1"/>
    <property type="molecule type" value="Genomic_DNA"/>
</dbReference>